<dbReference type="InterPro" id="IPR054513">
    <property type="entry name" value="Dret_0059-like_sensor"/>
</dbReference>
<dbReference type="PATRIC" id="fig|1110509.7.peg.1371"/>
<dbReference type="AlphaFoldDB" id="G7WNB1"/>
<reference evidence="2 3" key="1">
    <citation type="journal article" date="2012" name="PLoS ONE">
        <title>The genome characteristics and predicted function of methyl-group oxidation pathway in the obligate aceticlastic methanogens, Methanosaeta spp.</title>
        <authorList>
            <person name="Zhu J."/>
            <person name="Zheng H."/>
            <person name="Ai G."/>
            <person name="Zhang G."/>
            <person name="Liu D."/>
            <person name="Liu X."/>
            <person name="Dong X."/>
        </authorList>
    </citation>
    <scope>NUCLEOTIDE SEQUENCE [LARGE SCALE GENOMIC DNA]</scope>
    <source>
        <strain evidence="2 3">6Ac</strain>
    </source>
</reference>
<dbReference type="EMBL" id="CP003117">
    <property type="protein sequence ID" value="AET64602.1"/>
    <property type="molecule type" value="Genomic_DNA"/>
</dbReference>
<evidence type="ECO:0000259" key="1">
    <source>
        <dbReference type="Pfam" id="PF22309"/>
    </source>
</evidence>
<keyword evidence="3" id="KW-1185">Reference proteome</keyword>
<dbReference type="KEGG" id="mhi:Mhar_1237"/>
<protein>
    <recommendedName>
        <fullName evidence="1">Dret-0059-like sensor domain-containing protein</fullName>
    </recommendedName>
</protein>
<dbReference type="Gene3D" id="3.30.450.20">
    <property type="entry name" value="PAS domain"/>
    <property type="match status" value="1"/>
</dbReference>
<dbReference type="HOGENOM" id="CLU_1040548_0_0_2"/>
<sequence>MGISSEKMRKLSGVGMVLALLLPAAIAGGEPVWNLVLAAEAVGGELLEIDRALLGASLALSETGIVGEEARRVLEELGGVGPWVVDCITIDLNGTILEVAPEEYRYVVGERIDDQEHIQELLATRRPAGLAYIISVEGIPAMDFASPVFDEDGRLMGAVTVLVNATELFGEALAPHQPEGHAKIWAMLPDGTIVYDVDGEQIGRNTFTDPLFAEFTELLEVARKVEVERSGTGKYEISGTVREVLWTTVDHQGREVRLLLSLDADEA</sequence>
<gene>
    <name evidence="2" type="ordered locus">Mhar_1237</name>
</gene>
<name>G7WNB1_METH6</name>
<feature type="domain" description="Dret-0059-like sensor" evidence="1">
    <location>
        <begin position="45"/>
        <end position="163"/>
    </location>
</feature>
<dbReference type="Pfam" id="PF22309">
    <property type="entry name" value="HK-GC-Chemotax_sensor"/>
    <property type="match status" value="1"/>
</dbReference>
<evidence type="ECO:0000313" key="2">
    <source>
        <dbReference type="EMBL" id="AET64602.1"/>
    </source>
</evidence>
<evidence type="ECO:0000313" key="3">
    <source>
        <dbReference type="Proteomes" id="UP000005877"/>
    </source>
</evidence>
<accession>G7WNB1</accession>
<organism evidence="2 3">
    <name type="scientific">Methanothrix harundinacea (strain 6Ac)</name>
    <name type="common">Methanosaeta harundinacea</name>
    <dbReference type="NCBI Taxonomy" id="1110509"/>
    <lineage>
        <taxon>Archaea</taxon>
        <taxon>Methanobacteriati</taxon>
        <taxon>Methanobacteriota</taxon>
        <taxon>Stenosarchaea group</taxon>
        <taxon>Methanomicrobia</taxon>
        <taxon>Methanotrichales</taxon>
        <taxon>Methanotrichaceae</taxon>
        <taxon>Methanothrix</taxon>
    </lineage>
</organism>
<proteinExistence type="predicted"/>
<dbReference type="STRING" id="1110509.Mhar_1237"/>
<dbReference type="Proteomes" id="UP000005877">
    <property type="component" value="Chromosome"/>
</dbReference>